<evidence type="ECO:0000313" key="2">
    <source>
        <dbReference type="Proteomes" id="UP001595859"/>
    </source>
</evidence>
<dbReference type="Proteomes" id="UP001595859">
    <property type="component" value="Unassembled WGS sequence"/>
</dbReference>
<reference evidence="2" key="1">
    <citation type="journal article" date="2019" name="Int. J. Syst. Evol. Microbiol.">
        <title>The Global Catalogue of Microorganisms (GCM) 10K type strain sequencing project: providing services to taxonomists for standard genome sequencing and annotation.</title>
        <authorList>
            <consortium name="The Broad Institute Genomics Platform"/>
            <consortium name="The Broad Institute Genome Sequencing Center for Infectious Disease"/>
            <person name="Wu L."/>
            <person name="Ma J."/>
        </authorList>
    </citation>
    <scope>NUCLEOTIDE SEQUENCE [LARGE SCALE GENOMIC DNA]</scope>
    <source>
        <strain evidence="2">ZS-22-S1</strain>
    </source>
</reference>
<sequence length="163" mass="16938">MELITTAGTVPSATRETTPEDMTAAVTTWLTESNGRAEAAVFTLDAPLAAAHVGLRTVESLGLDCVAGDGLALRAATLADVESMLLTAAEDGGAYDRGLGRTRGLVAARRSVTALADGTVAGCAWWTFDAANDWFRRIAWDLGVLCLRPGGRSIAVLAATDED</sequence>
<accession>A0ABV9RVX0</accession>
<organism evidence="1 2">
    <name type="scientific">Actinophytocola glycyrrhizae</name>
    <dbReference type="NCBI Taxonomy" id="2044873"/>
    <lineage>
        <taxon>Bacteria</taxon>
        <taxon>Bacillati</taxon>
        <taxon>Actinomycetota</taxon>
        <taxon>Actinomycetes</taxon>
        <taxon>Pseudonocardiales</taxon>
        <taxon>Pseudonocardiaceae</taxon>
    </lineage>
</organism>
<proteinExistence type="predicted"/>
<dbReference type="InterPro" id="IPR045756">
    <property type="entry name" value="DUF6183"/>
</dbReference>
<keyword evidence="2" id="KW-1185">Reference proteome</keyword>
<comment type="caution">
    <text evidence="1">The sequence shown here is derived from an EMBL/GenBank/DDBJ whole genome shotgun (WGS) entry which is preliminary data.</text>
</comment>
<gene>
    <name evidence="1" type="ORF">ACFPCV_07940</name>
</gene>
<dbReference type="RefSeq" id="WP_378055388.1">
    <property type="nucleotide sequence ID" value="NZ_JBHSIS010000003.1"/>
</dbReference>
<evidence type="ECO:0000313" key="1">
    <source>
        <dbReference type="EMBL" id="MFC4853432.1"/>
    </source>
</evidence>
<dbReference type="Pfam" id="PF19681">
    <property type="entry name" value="DUF6183"/>
    <property type="match status" value="1"/>
</dbReference>
<protein>
    <submittedName>
        <fullName evidence="1">DUF6183 family protein</fullName>
    </submittedName>
</protein>
<dbReference type="EMBL" id="JBHSIS010000003">
    <property type="protein sequence ID" value="MFC4853432.1"/>
    <property type="molecule type" value="Genomic_DNA"/>
</dbReference>
<name>A0ABV9RVX0_9PSEU</name>